<feature type="compositionally biased region" description="Polar residues" evidence="3">
    <location>
        <begin position="540"/>
        <end position="552"/>
    </location>
</feature>
<name>A0A0G4GRI9_VITBC</name>
<feature type="compositionally biased region" description="Basic and acidic residues" evidence="3">
    <location>
        <begin position="497"/>
        <end position="507"/>
    </location>
</feature>
<protein>
    <submittedName>
        <fullName evidence="4">Uncharacterized protein</fullName>
    </submittedName>
</protein>
<dbReference type="Gene3D" id="1.25.40.20">
    <property type="entry name" value="Ankyrin repeat-containing domain"/>
    <property type="match status" value="1"/>
</dbReference>
<dbReference type="EMBL" id="CDMY01000774">
    <property type="protein sequence ID" value="CEM33166.1"/>
    <property type="molecule type" value="Genomic_DNA"/>
</dbReference>
<accession>A0A0G4GRI9</accession>
<evidence type="ECO:0000313" key="5">
    <source>
        <dbReference type="Proteomes" id="UP000041254"/>
    </source>
</evidence>
<evidence type="ECO:0000256" key="3">
    <source>
        <dbReference type="SAM" id="MobiDB-lite"/>
    </source>
</evidence>
<dbReference type="VEuPathDB" id="CryptoDB:Vbra_10224"/>
<feature type="compositionally biased region" description="Basic and acidic residues" evidence="3">
    <location>
        <begin position="51"/>
        <end position="80"/>
    </location>
</feature>
<feature type="coiled-coil region" evidence="2">
    <location>
        <begin position="766"/>
        <end position="793"/>
    </location>
</feature>
<feature type="compositionally biased region" description="Polar residues" evidence="3">
    <location>
        <begin position="287"/>
        <end position="300"/>
    </location>
</feature>
<keyword evidence="2" id="KW-0175">Coiled coil</keyword>
<feature type="compositionally biased region" description="Low complexity" evidence="3">
    <location>
        <begin position="523"/>
        <end position="532"/>
    </location>
</feature>
<dbReference type="InterPro" id="IPR002110">
    <property type="entry name" value="Ankyrin_rpt"/>
</dbReference>
<dbReference type="InterPro" id="IPR036770">
    <property type="entry name" value="Ankyrin_rpt-contain_sf"/>
</dbReference>
<gene>
    <name evidence="4" type="ORF">Vbra_10224</name>
</gene>
<keyword evidence="1" id="KW-0040">ANK repeat</keyword>
<evidence type="ECO:0000256" key="2">
    <source>
        <dbReference type="SAM" id="Coils"/>
    </source>
</evidence>
<sequence length="1069" mass="116765">MSRQQPDLFDIDSQDPARHQELLQCLCHLYSLVREEDADEADSKAKRKVTRERSAARERSKAARARRSEDEGHEAAERRLSLDPDDIAVEIRAYATDEDGTTTLGDLTKPNLLWLQARMAMMPKVVHLNAVDSAIQGAVTFNQGKALDLLLKYKKEILKRNGDLNFHHMLIEQPLQLAKPDNEPATMITKDYVPTPMVTQAVMLGNLRMLVKLAQTDKVDTEAIGPISILRKPKQIEYVTSSPLGAACFWARPNEAKFLLMKNSDMKKGYKLEVIVKDKSERERPILQTNIQNPHNPHTNRTPRKSRWDSVTFVHMACEGPPRGERSNLVRRTVTKTHAAADPPAAAAAASASSERPNEDVERETGKATDNDNVEWVENRHSEDELERDAVELLKVLKEYGGEDFTAALRQPDSEGNLPLHVAARAGRKKLIRWLLGPDILPLIDVAAVNRDNESAERMAAKRGHKDCAELIRKTAEADLKKADQRAAENARKLIAEEARKGKDKQSQRKKGRSGSKEKTAEDQGAAQAEQAPGHMPFLSATQRASNQTHVDSSAAPAVGDVDGDSEMVVGDAAREGQTLQAALEPPLGDADGAESSCDFVDVEEGHVNTNGAMLRPDVTPQSQSLRYYDAEGGDRLDDNPALSSAAPPPPAAAGASVSDVSASAAHLFPGGADELIESPTGLDMAGELDVGDDPVGPIEGAMGGGKTVKKKHRSRHTRAGRAEETAGVGGEGVMGGGGSKAEGNTTGARRNVEEHREFVAINDNLAKLRSDAKQLEQGLDADDAERARAKQQVEDVILQLCGTRTDVEQQNRAFDEQTQDTLAAQVKAEEVESDKSAYLAAESEIEYRKRAAERRPCSSSLESQADDGDASQCPASRPLRVDKMEFTMQQKIQKLQDEMLQVEHDLRVVQHERMRFAMLRDTHLDHTGSAQAVGASPAVDEYEGLDGLNLEDRQVLTVGVAVATEVECGGDRSELAHEINKQLGAQRDNLAMRTCAEAFGFDRSPKSEEELQASAEGILSMVEAETSRRASISSHHDVGRGGQAGQRGDMQIKRRSNVRSSAHSRDDA</sequence>
<dbReference type="AlphaFoldDB" id="A0A0G4GRI9"/>
<feature type="compositionally biased region" description="Gly residues" evidence="3">
    <location>
        <begin position="728"/>
        <end position="741"/>
    </location>
</feature>
<feature type="repeat" description="ANK" evidence="1">
    <location>
        <begin position="415"/>
        <end position="436"/>
    </location>
</feature>
<feature type="region of interest" description="Disordered" evidence="3">
    <location>
        <begin position="850"/>
        <end position="876"/>
    </location>
</feature>
<dbReference type="Proteomes" id="UP000041254">
    <property type="component" value="Unassembled WGS sequence"/>
</dbReference>
<feature type="compositionally biased region" description="Low complexity" evidence="3">
    <location>
        <begin position="340"/>
        <end position="354"/>
    </location>
</feature>
<feature type="region of interest" description="Disordered" evidence="3">
    <location>
        <begin position="631"/>
        <end position="658"/>
    </location>
</feature>
<reference evidence="4 5" key="1">
    <citation type="submission" date="2014-11" db="EMBL/GenBank/DDBJ databases">
        <authorList>
            <person name="Zhu J."/>
            <person name="Qi W."/>
            <person name="Song R."/>
        </authorList>
    </citation>
    <scope>NUCLEOTIDE SEQUENCE [LARGE SCALE GENOMIC DNA]</scope>
</reference>
<organism evidence="4 5">
    <name type="scientific">Vitrella brassicaformis (strain CCMP3155)</name>
    <dbReference type="NCBI Taxonomy" id="1169540"/>
    <lineage>
        <taxon>Eukaryota</taxon>
        <taxon>Sar</taxon>
        <taxon>Alveolata</taxon>
        <taxon>Colpodellida</taxon>
        <taxon>Vitrellaceae</taxon>
        <taxon>Vitrella</taxon>
    </lineage>
</organism>
<dbReference type="PROSITE" id="PS50088">
    <property type="entry name" value="ANK_REPEAT"/>
    <property type="match status" value="1"/>
</dbReference>
<feature type="compositionally biased region" description="Basic residues" evidence="3">
    <location>
        <begin position="708"/>
        <end position="720"/>
    </location>
</feature>
<feature type="region of interest" description="Disordered" evidence="3">
    <location>
        <begin position="36"/>
        <end position="80"/>
    </location>
</feature>
<dbReference type="Pfam" id="PF00023">
    <property type="entry name" value="Ank"/>
    <property type="match status" value="1"/>
</dbReference>
<feature type="region of interest" description="Disordered" evidence="3">
    <location>
        <begin position="1026"/>
        <end position="1069"/>
    </location>
</feature>
<feature type="compositionally biased region" description="Basic and acidic residues" evidence="3">
    <location>
        <begin position="356"/>
        <end position="370"/>
    </location>
</feature>
<feature type="region of interest" description="Disordered" evidence="3">
    <location>
        <begin position="336"/>
        <end position="381"/>
    </location>
</feature>
<feature type="coiled-coil region" evidence="2">
    <location>
        <begin position="466"/>
        <end position="493"/>
    </location>
</feature>
<dbReference type="InParanoid" id="A0A0G4GRI9"/>
<dbReference type="SUPFAM" id="SSF48403">
    <property type="entry name" value="Ankyrin repeat"/>
    <property type="match status" value="1"/>
</dbReference>
<feature type="region of interest" description="Disordered" evidence="3">
    <location>
        <begin position="286"/>
        <end position="308"/>
    </location>
</feature>
<dbReference type="PROSITE" id="PS50297">
    <property type="entry name" value="ANK_REP_REGION"/>
    <property type="match status" value="1"/>
</dbReference>
<evidence type="ECO:0000256" key="1">
    <source>
        <dbReference type="PROSITE-ProRule" id="PRU00023"/>
    </source>
</evidence>
<feature type="region of interest" description="Disordered" evidence="3">
    <location>
        <begin position="497"/>
        <end position="565"/>
    </location>
</feature>
<keyword evidence="5" id="KW-1185">Reference proteome</keyword>
<proteinExistence type="predicted"/>
<feature type="region of interest" description="Disordered" evidence="3">
    <location>
        <begin position="684"/>
        <end position="746"/>
    </location>
</feature>
<evidence type="ECO:0000313" key="4">
    <source>
        <dbReference type="EMBL" id="CEM33166.1"/>
    </source>
</evidence>